<feature type="transmembrane region" description="Helical" evidence="8">
    <location>
        <begin position="159"/>
        <end position="179"/>
    </location>
</feature>
<name>A0ABP7EBR9_9STAP</name>
<dbReference type="Gene3D" id="1.20.1530.20">
    <property type="match status" value="1"/>
</dbReference>
<dbReference type="PANTHER" id="PTHR36838">
    <property type="entry name" value="AUXIN EFFLUX CARRIER FAMILY PROTEIN"/>
    <property type="match status" value="1"/>
</dbReference>
<feature type="transmembrane region" description="Helical" evidence="8">
    <location>
        <begin position="221"/>
        <end position="245"/>
    </location>
</feature>
<evidence type="ECO:0000256" key="2">
    <source>
        <dbReference type="ARBA" id="ARBA00010145"/>
    </source>
</evidence>
<feature type="transmembrane region" description="Helical" evidence="8">
    <location>
        <begin position="191"/>
        <end position="209"/>
    </location>
</feature>
<evidence type="ECO:0000256" key="4">
    <source>
        <dbReference type="ARBA" id="ARBA00022475"/>
    </source>
</evidence>
<keyword evidence="7 8" id="KW-0472">Membrane</keyword>
<evidence type="ECO:0000313" key="9">
    <source>
        <dbReference type="EMBL" id="GAA3716337.1"/>
    </source>
</evidence>
<evidence type="ECO:0000256" key="5">
    <source>
        <dbReference type="ARBA" id="ARBA00022692"/>
    </source>
</evidence>
<dbReference type="RefSeq" id="WP_344700887.1">
    <property type="nucleotide sequence ID" value="NZ_BAABCK010000011.1"/>
</dbReference>
<gene>
    <name evidence="9" type="ORF">GCM10022378_03320</name>
</gene>
<keyword evidence="10" id="KW-1185">Reference proteome</keyword>
<feature type="transmembrane region" description="Helical" evidence="8">
    <location>
        <begin position="35"/>
        <end position="53"/>
    </location>
</feature>
<evidence type="ECO:0000256" key="6">
    <source>
        <dbReference type="ARBA" id="ARBA00022989"/>
    </source>
</evidence>
<reference evidence="10" key="1">
    <citation type="journal article" date="2019" name="Int. J. Syst. Evol. Microbiol.">
        <title>The Global Catalogue of Microorganisms (GCM) 10K type strain sequencing project: providing services to taxonomists for standard genome sequencing and annotation.</title>
        <authorList>
            <consortium name="The Broad Institute Genomics Platform"/>
            <consortium name="The Broad Institute Genome Sequencing Center for Infectious Disease"/>
            <person name="Wu L."/>
            <person name="Ma J."/>
        </authorList>
    </citation>
    <scope>NUCLEOTIDE SEQUENCE [LARGE SCALE GENOMIC DNA]</scope>
    <source>
        <strain evidence="10">JCM 16981</strain>
    </source>
</reference>
<protein>
    <submittedName>
        <fullName evidence="9">AEC family transporter</fullName>
    </submittedName>
</protein>
<evidence type="ECO:0000313" key="10">
    <source>
        <dbReference type="Proteomes" id="UP001500920"/>
    </source>
</evidence>
<keyword evidence="5 8" id="KW-0812">Transmembrane</keyword>
<dbReference type="InterPro" id="IPR004776">
    <property type="entry name" value="Mem_transp_PIN-like"/>
</dbReference>
<comment type="similarity">
    <text evidence="2">Belongs to the auxin efflux carrier (TC 2.A.69) family.</text>
</comment>
<dbReference type="PANTHER" id="PTHR36838:SF1">
    <property type="entry name" value="SLR1864 PROTEIN"/>
    <property type="match status" value="1"/>
</dbReference>
<feature type="transmembrane region" description="Helical" evidence="8">
    <location>
        <begin position="251"/>
        <end position="270"/>
    </location>
</feature>
<comment type="caution">
    <text evidence="9">The sequence shown here is derived from an EMBL/GenBank/DDBJ whole genome shotgun (WGS) entry which is preliminary data.</text>
</comment>
<evidence type="ECO:0000256" key="8">
    <source>
        <dbReference type="SAM" id="Phobius"/>
    </source>
</evidence>
<feature type="transmembrane region" description="Helical" evidence="8">
    <location>
        <begin position="131"/>
        <end position="152"/>
    </location>
</feature>
<evidence type="ECO:0000256" key="7">
    <source>
        <dbReference type="ARBA" id="ARBA00023136"/>
    </source>
</evidence>
<keyword evidence="4" id="KW-1003">Cell membrane</keyword>
<dbReference type="EMBL" id="BAABCK010000011">
    <property type="protein sequence ID" value="GAA3716337.1"/>
    <property type="molecule type" value="Genomic_DNA"/>
</dbReference>
<organism evidence="9 10">
    <name type="scientific">Salinicoccus jeotgali</name>
    <dbReference type="NCBI Taxonomy" id="381634"/>
    <lineage>
        <taxon>Bacteria</taxon>
        <taxon>Bacillati</taxon>
        <taxon>Bacillota</taxon>
        <taxon>Bacilli</taxon>
        <taxon>Bacillales</taxon>
        <taxon>Staphylococcaceae</taxon>
        <taxon>Salinicoccus</taxon>
    </lineage>
</organism>
<dbReference type="InterPro" id="IPR038770">
    <property type="entry name" value="Na+/solute_symporter_sf"/>
</dbReference>
<evidence type="ECO:0000256" key="3">
    <source>
        <dbReference type="ARBA" id="ARBA00022448"/>
    </source>
</evidence>
<feature type="transmembrane region" description="Helical" evidence="8">
    <location>
        <begin position="59"/>
        <end position="84"/>
    </location>
</feature>
<evidence type="ECO:0000256" key="1">
    <source>
        <dbReference type="ARBA" id="ARBA00004651"/>
    </source>
</evidence>
<feature type="transmembrane region" description="Helical" evidence="8">
    <location>
        <begin position="6"/>
        <end position="23"/>
    </location>
</feature>
<accession>A0ABP7EBR9</accession>
<dbReference type="Proteomes" id="UP001500920">
    <property type="component" value="Unassembled WGS sequence"/>
</dbReference>
<keyword evidence="6 8" id="KW-1133">Transmembrane helix</keyword>
<sequence>MEMQLLMIVLPVFLIFGAGYIAQKILKMDIKSVSALSLYILLPILTFNTFYTNEITMDYFHLFTFTLIITAILGGVTIIIGYFLKADREEMSAMLLGNLFPNSGNYGSPVVLFAIGATAFDYAIVLMVLHGFLISTIGIFIASFGTGALITVREAIVNVFKIPVIYGALAGILLQVFDVTVDDKLMEMSEMTGDAAIPVVMLILGMQLAQITKEKFKMKNITAVTVVRMIIAPLVAAVLVLFMPVDDTMKMVFVILNAMPVAANSTMLAVQFNVKPNLVSFSTLVTTLISLITIPICLYLIGI</sequence>
<feature type="transmembrane region" description="Helical" evidence="8">
    <location>
        <begin position="105"/>
        <end position="125"/>
    </location>
</feature>
<proteinExistence type="inferred from homology"/>
<feature type="transmembrane region" description="Helical" evidence="8">
    <location>
        <begin position="277"/>
        <end position="301"/>
    </location>
</feature>
<keyword evidence="3" id="KW-0813">Transport</keyword>
<comment type="subcellular location">
    <subcellularLocation>
        <location evidence="1">Cell membrane</location>
        <topology evidence="1">Multi-pass membrane protein</topology>
    </subcellularLocation>
</comment>
<dbReference type="Pfam" id="PF03547">
    <property type="entry name" value="Mem_trans"/>
    <property type="match status" value="2"/>
</dbReference>